<feature type="chain" id="PRO_5040205328" evidence="1">
    <location>
        <begin position="20"/>
        <end position="242"/>
    </location>
</feature>
<evidence type="ECO:0000256" key="1">
    <source>
        <dbReference type="SAM" id="SignalP"/>
    </source>
</evidence>
<organism evidence="2 3">
    <name type="scientific">Myriangium duriaei CBS 260.36</name>
    <dbReference type="NCBI Taxonomy" id="1168546"/>
    <lineage>
        <taxon>Eukaryota</taxon>
        <taxon>Fungi</taxon>
        <taxon>Dikarya</taxon>
        <taxon>Ascomycota</taxon>
        <taxon>Pezizomycotina</taxon>
        <taxon>Dothideomycetes</taxon>
        <taxon>Dothideomycetidae</taxon>
        <taxon>Myriangiales</taxon>
        <taxon>Myriangiaceae</taxon>
        <taxon>Myriangium</taxon>
    </lineage>
</organism>
<reference evidence="2" key="1">
    <citation type="journal article" date="2020" name="Stud. Mycol.">
        <title>101 Dothideomycetes genomes: a test case for predicting lifestyles and emergence of pathogens.</title>
        <authorList>
            <person name="Haridas S."/>
            <person name="Albert R."/>
            <person name="Binder M."/>
            <person name="Bloem J."/>
            <person name="Labutti K."/>
            <person name="Salamov A."/>
            <person name="Andreopoulos B."/>
            <person name="Baker S."/>
            <person name="Barry K."/>
            <person name="Bills G."/>
            <person name="Bluhm B."/>
            <person name="Cannon C."/>
            <person name="Castanera R."/>
            <person name="Culley D."/>
            <person name="Daum C."/>
            <person name="Ezra D."/>
            <person name="Gonzalez J."/>
            <person name="Henrissat B."/>
            <person name="Kuo A."/>
            <person name="Liang C."/>
            <person name="Lipzen A."/>
            <person name="Lutzoni F."/>
            <person name="Magnuson J."/>
            <person name="Mondo S."/>
            <person name="Nolan M."/>
            <person name="Ohm R."/>
            <person name="Pangilinan J."/>
            <person name="Park H.-J."/>
            <person name="Ramirez L."/>
            <person name="Alfaro M."/>
            <person name="Sun H."/>
            <person name="Tritt A."/>
            <person name="Yoshinaga Y."/>
            <person name="Zwiers L.-H."/>
            <person name="Turgeon B."/>
            <person name="Goodwin S."/>
            <person name="Spatafora J."/>
            <person name="Crous P."/>
            <person name="Grigoriev I."/>
        </authorList>
    </citation>
    <scope>NUCLEOTIDE SEQUENCE</scope>
    <source>
        <strain evidence="2">CBS 260.36</strain>
    </source>
</reference>
<dbReference type="InterPro" id="IPR021862">
    <property type="entry name" value="DUF3472"/>
</dbReference>
<sequence length="242" mass="25542">MKAFQILGAGTLLPSFSYALVGISWSIEGAPATGVKNITFPMTMPDTPHVAGYYYAQQYSFAGIDGMGYTGLQPRDDNGTGPVIHAVFSSFTKGTTTSDPNCHQGADGGDGVSCAVEANLSYDDQYELLVENTEGTTWTGTLYNMCKCKTVHIGTYTLPAGATGIQSSQVGFMEYYPNNGPNKVPCSGLPYGSVIFGAPTSDTPGVTGKLDAPYEYGDCVGSVGFQKQQIDSSWSSTVGFKK</sequence>
<dbReference type="OrthoDB" id="5576763at2759"/>
<keyword evidence="3" id="KW-1185">Reference proteome</keyword>
<dbReference type="Pfam" id="PF11958">
    <property type="entry name" value="DUF3472"/>
    <property type="match status" value="1"/>
</dbReference>
<accession>A0A9P4MEH8</accession>
<protein>
    <submittedName>
        <fullName evidence="2">Uncharacterized protein</fullName>
    </submittedName>
</protein>
<evidence type="ECO:0000313" key="3">
    <source>
        <dbReference type="Proteomes" id="UP000799439"/>
    </source>
</evidence>
<feature type="signal peptide" evidence="1">
    <location>
        <begin position="1"/>
        <end position="19"/>
    </location>
</feature>
<proteinExistence type="predicted"/>
<keyword evidence="1" id="KW-0732">Signal</keyword>
<dbReference type="AlphaFoldDB" id="A0A9P4MEH8"/>
<dbReference type="EMBL" id="ML996088">
    <property type="protein sequence ID" value="KAF2151200.1"/>
    <property type="molecule type" value="Genomic_DNA"/>
</dbReference>
<dbReference type="Proteomes" id="UP000799439">
    <property type="component" value="Unassembled WGS sequence"/>
</dbReference>
<gene>
    <name evidence="2" type="ORF">K461DRAFT_279987</name>
</gene>
<evidence type="ECO:0000313" key="2">
    <source>
        <dbReference type="EMBL" id="KAF2151200.1"/>
    </source>
</evidence>
<name>A0A9P4MEH8_9PEZI</name>
<comment type="caution">
    <text evidence="2">The sequence shown here is derived from an EMBL/GenBank/DDBJ whole genome shotgun (WGS) entry which is preliminary data.</text>
</comment>